<dbReference type="GO" id="GO:0045202">
    <property type="term" value="C:synapse"/>
    <property type="evidence" value="ECO:0007669"/>
    <property type="project" value="GOC"/>
</dbReference>
<evidence type="ECO:0000256" key="3">
    <source>
        <dbReference type="ARBA" id="ARBA00022568"/>
    </source>
</evidence>
<dbReference type="InterPro" id="IPR005821">
    <property type="entry name" value="Ion_trans_dom"/>
</dbReference>
<dbReference type="Proteomes" id="UP000092462">
    <property type="component" value="Unassembled WGS sequence"/>
</dbReference>
<evidence type="ECO:0000256" key="6">
    <source>
        <dbReference type="ARBA" id="ARBA00022837"/>
    </source>
</evidence>
<dbReference type="EMBL" id="AJVK01018589">
    <property type="status" value="NOT_ANNOTATED_CDS"/>
    <property type="molecule type" value="Genomic_DNA"/>
</dbReference>
<feature type="domain" description="Ion transport" evidence="13">
    <location>
        <begin position="4"/>
        <end position="123"/>
    </location>
</feature>
<keyword evidence="7" id="KW-0851">Voltage-gated channel</keyword>
<accession>A0A1B0DPU1</accession>
<evidence type="ECO:0000313" key="15">
    <source>
        <dbReference type="Proteomes" id="UP000092462"/>
    </source>
</evidence>
<keyword evidence="4" id="KW-0107">Calcium channel</keyword>
<proteinExistence type="predicted"/>
<comment type="subcellular location">
    <subcellularLocation>
        <location evidence="1">Membrane</location>
        <topology evidence="1">Multi-pass membrane protein</topology>
    </subcellularLocation>
</comment>
<evidence type="ECO:0000313" key="14">
    <source>
        <dbReference type="EnsemblMetazoa" id="PPAI010529-PA"/>
    </source>
</evidence>
<keyword evidence="12" id="KW-0407">Ion channel</keyword>
<evidence type="ECO:0000256" key="12">
    <source>
        <dbReference type="ARBA" id="ARBA00023303"/>
    </source>
</evidence>
<keyword evidence="15" id="KW-1185">Reference proteome</keyword>
<evidence type="ECO:0000256" key="2">
    <source>
        <dbReference type="ARBA" id="ARBA00022448"/>
    </source>
</evidence>
<sequence length="164" mass="19176">MYEKSLKYLNMGFTGMFSVETVLKIIGFGVKNFFKDPWNIFDFITVIGSIIDALVLEIGQENSFNVGFLRLFRAARLIKLLRQGYTIRILLWTFVQSFKALPYVCLLIAMLFFIYAIIGMQVIICDNTHRRVYFCAKLLFLSIQSVKFQLVTLRKGIQKYIKKR</sequence>
<evidence type="ECO:0000256" key="11">
    <source>
        <dbReference type="ARBA" id="ARBA00023180"/>
    </source>
</evidence>
<dbReference type="SUPFAM" id="SSF81324">
    <property type="entry name" value="Voltage-gated potassium channels"/>
    <property type="match status" value="1"/>
</dbReference>
<dbReference type="InterPro" id="IPR027359">
    <property type="entry name" value="Volt_channel_dom_sf"/>
</dbReference>
<dbReference type="VEuPathDB" id="VectorBase:PPAPM1_006536"/>
<protein>
    <recommendedName>
        <fullName evidence="13">Ion transport domain-containing protein</fullName>
    </recommendedName>
</protein>
<name>A0A1B0DPU1_PHLPP</name>
<keyword evidence="10" id="KW-0472">Membrane</keyword>
<evidence type="ECO:0000256" key="10">
    <source>
        <dbReference type="ARBA" id="ARBA00023136"/>
    </source>
</evidence>
<dbReference type="VEuPathDB" id="VectorBase:PPAI010529"/>
<dbReference type="AlphaFoldDB" id="A0A1B0DPU1"/>
<organism evidence="14 15">
    <name type="scientific">Phlebotomus papatasi</name>
    <name type="common">Sandfly</name>
    <dbReference type="NCBI Taxonomy" id="29031"/>
    <lineage>
        <taxon>Eukaryota</taxon>
        <taxon>Metazoa</taxon>
        <taxon>Ecdysozoa</taxon>
        <taxon>Arthropoda</taxon>
        <taxon>Hexapoda</taxon>
        <taxon>Insecta</taxon>
        <taxon>Pterygota</taxon>
        <taxon>Neoptera</taxon>
        <taxon>Endopterygota</taxon>
        <taxon>Diptera</taxon>
        <taxon>Nematocera</taxon>
        <taxon>Psychodoidea</taxon>
        <taxon>Psychodidae</taxon>
        <taxon>Phlebotomus</taxon>
        <taxon>Phlebotomus</taxon>
    </lineage>
</organism>
<reference evidence="14" key="1">
    <citation type="submission" date="2022-08" db="UniProtKB">
        <authorList>
            <consortium name="EnsemblMetazoa"/>
        </authorList>
    </citation>
    <scope>IDENTIFICATION</scope>
    <source>
        <strain evidence="14">Israel</strain>
    </source>
</reference>
<keyword evidence="11" id="KW-0325">Glycoprotein</keyword>
<dbReference type="PANTHER" id="PTHR45628">
    <property type="entry name" value="VOLTAGE-DEPENDENT CALCIUM CHANNEL TYPE A SUBUNIT ALPHA-1"/>
    <property type="match status" value="1"/>
</dbReference>
<dbReference type="GO" id="GO:0007268">
    <property type="term" value="P:chemical synaptic transmission"/>
    <property type="evidence" value="ECO:0007669"/>
    <property type="project" value="TreeGrafter"/>
</dbReference>
<evidence type="ECO:0000256" key="1">
    <source>
        <dbReference type="ARBA" id="ARBA00004141"/>
    </source>
</evidence>
<keyword evidence="3" id="KW-0109">Calcium transport</keyword>
<dbReference type="InterPro" id="IPR050599">
    <property type="entry name" value="VDCC_alpha-1_subunit"/>
</dbReference>
<keyword evidence="6" id="KW-0106">Calcium</keyword>
<dbReference type="GO" id="GO:0008331">
    <property type="term" value="F:high voltage-gated calcium channel activity"/>
    <property type="evidence" value="ECO:0007669"/>
    <property type="project" value="TreeGrafter"/>
</dbReference>
<evidence type="ECO:0000256" key="9">
    <source>
        <dbReference type="ARBA" id="ARBA00023065"/>
    </source>
</evidence>
<keyword evidence="5" id="KW-0812">Transmembrane</keyword>
<evidence type="ECO:0000256" key="5">
    <source>
        <dbReference type="ARBA" id="ARBA00022692"/>
    </source>
</evidence>
<evidence type="ECO:0000256" key="8">
    <source>
        <dbReference type="ARBA" id="ARBA00022989"/>
    </source>
</evidence>
<keyword evidence="9" id="KW-0406">Ion transport</keyword>
<dbReference type="EMBL" id="AJVK01018591">
    <property type="status" value="NOT_ANNOTATED_CDS"/>
    <property type="molecule type" value="Genomic_DNA"/>
</dbReference>
<dbReference type="GO" id="GO:0098703">
    <property type="term" value="P:calcium ion import across plasma membrane"/>
    <property type="evidence" value="ECO:0007669"/>
    <property type="project" value="TreeGrafter"/>
</dbReference>
<keyword evidence="8" id="KW-1133">Transmembrane helix</keyword>
<dbReference type="EMBL" id="AJVK01018590">
    <property type="status" value="NOT_ANNOTATED_CDS"/>
    <property type="molecule type" value="Genomic_DNA"/>
</dbReference>
<dbReference type="Gene3D" id="1.10.287.70">
    <property type="match status" value="1"/>
</dbReference>
<evidence type="ECO:0000256" key="4">
    <source>
        <dbReference type="ARBA" id="ARBA00022673"/>
    </source>
</evidence>
<dbReference type="GO" id="GO:0005891">
    <property type="term" value="C:voltage-gated calcium channel complex"/>
    <property type="evidence" value="ECO:0007669"/>
    <property type="project" value="TreeGrafter"/>
</dbReference>
<keyword evidence="2" id="KW-0813">Transport</keyword>
<evidence type="ECO:0000256" key="7">
    <source>
        <dbReference type="ARBA" id="ARBA00022882"/>
    </source>
</evidence>
<dbReference type="EnsemblMetazoa" id="PPAI010529-RA">
    <property type="protein sequence ID" value="PPAI010529-PA"/>
    <property type="gene ID" value="PPAI010529"/>
</dbReference>
<dbReference type="Pfam" id="PF00520">
    <property type="entry name" value="Ion_trans"/>
    <property type="match status" value="1"/>
</dbReference>
<dbReference type="PANTHER" id="PTHR45628:SF7">
    <property type="entry name" value="VOLTAGE-DEPENDENT CALCIUM CHANNEL TYPE A SUBUNIT ALPHA-1"/>
    <property type="match status" value="1"/>
</dbReference>
<dbReference type="Gene3D" id="1.20.120.350">
    <property type="entry name" value="Voltage-gated potassium channels. Chain C"/>
    <property type="match status" value="1"/>
</dbReference>
<evidence type="ECO:0000259" key="13">
    <source>
        <dbReference type="Pfam" id="PF00520"/>
    </source>
</evidence>